<dbReference type="PANTHER" id="PTHR46018:SF4">
    <property type="entry name" value="METALLO-HYDROLASE YHFI-RELATED"/>
    <property type="match status" value="1"/>
</dbReference>
<dbReference type="OrthoDB" id="9794898at2"/>
<keyword evidence="1" id="KW-0862">Zinc</keyword>
<dbReference type="AlphaFoldDB" id="A0A1L3MUI2"/>
<evidence type="ECO:0000259" key="2">
    <source>
        <dbReference type="SMART" id="SM00849"/>
    </source>
</evidence>
<evidence type="ECO:0000256" key="1">
    <source>
        <dbReference type="ARBA" id="ARBA00022833"/>
    </source>
</evidence>
<accession>A0A1L3MUI2</accession>
<dbReference type="STRING" id="1547283.A9C19_15350"/>
<gene>
    <name evidence="3" type="ORF">A9C19_15350</name>
</gene>
<dbReference type="SUPFAM" id="SSF56281">
    <property type="entry name" value="Metallo-hydrolase/oxidoreductase"/>
    <property type="match status" value="1"/>
</dbReference>
<dbReference type="PANTHER" id="PTHR46018">
    <property type="entry name" value="ZINC PHOSPHODIESTERASE ELAC PROTEIN 1"/>
    <property type="match status" value="1"/>
</dbReference>
<dbReference type="CDD" id="cd07716">
    <property type="entry name" value="RNaseZ_short-form-like_MBL-fold"/>
    <property type="match status" value="1"/>
</dbReference>
<dbReference type="Proteomes" id="UP000181936">
    <property type="component" value="Chromosome"/>
</dbReference>
<dbReference type="Gene3D" id="3.60.15.10">
    <property type="entry name" value="Ribonuclease Z/Hydroxyacylglutathione hydrolase-like"/>
    <property type="match status" value="1"/>
</dbReference>
<dbReference type="RefSeq" id="WP_072580802.1">
    <property type="nucleotide sequence ID" value="NZ_CP016020.1"/>
</dbReference>
<dbReference type="Pfam" id="PF00753">
    <property type="entry name" value="Lactamase_B"/>
    <property type="match status" value="1"/>
</dbReference>
<evidence type="ECO:0000313" key="4">
    <source>
        <dbReference type="Proteomes" id="UP000181936"/>
    </source>
</evidence>
<feature type="domain" description="Metallo-beta-lactamase" evidence="2">
    <location>
        <begin position="18"/>
        <end position="211"/>
    </location>
</feature>
<dbReference type="InterPro" id="IPR036866">
    <property type="entry name" value="RibonucZ/Hydroxyglut_hydro"/>
</dbReference>
<sequence length="246" mass="27327">MQVKVIGYWGGFPKAGEATSGYLLESNGFRLLVDCGSAVLSKLQEVISIEQLDAVILSHYHHDHIADVGPLQYASLVTSILNGENKTIPIYGHKEDQESFDKLTYKQATKGIAYDPKDSITIGPFTISFLPTIHPVPCYAMKMTDGESTIVYTADTSYKEELISFSEQADLLLAECSFYEYQDGTNAGHMNSTEVGKIAESSQVKELLLTHLPHFGNHQDLITEVQKHYKGHVSLASSKFEWTKNM</sequence>
<dbReference type="GO" id="GO:0042781">
    <property type="term" value="F:3'-tRNA processing endoribonuclease activity"/>
    <property type="evidence" value="ECO:0007669"/>
    <property type="project" value="TreeGrafter"/>
</dbReference>
<name>A0A1L3MUI2_9BACI</name>
<dbReference type="InterPro" id="IPR001279">
    <property type="entry name" value="Metallo-B-lactamas"/>
</dbReference>
<reference evidence="3 4" key="1">
    <citation type="journal article" date="2016" name="Sci. Rep.">
        <title>Complete genome sequence and transcriptomic analysis of a novel marine strain Bacillus weihaiensis reveals the mechanism of brown algae degradation.</title>
        <authorList>
            <person name="Zhu Y."/>
            <person name="Chen P."/>
            <person name="Bao Y."/>
            <person name="Men Y."/>
            <person name="Zeng Y."/>
            <person name="Yang J."/>
            <person name="Sun J."/>
            <person name="Sun Y."/>
        </authorList>
    </citation>
    <scope>NUCLEOTIDE SEQUENCE [LARGE SCALE GENOMIC DNA]</scope>
    <source>
        <strain evidence="3 4">Alg07</strain>
    </source>
</reference>
<keyword evidence="4" id="KW-1185">Reference proteome</keyword>
<organism evidence="3 4">
    <name type="scientific">Bacillus weihaiensis</name>
    <dbReference type="NCBI Taxonomy" id="1547283"/>
    <lineage>
        <taxon>Bacteria</taxon>
        <taxon>Bacillati</taxon>
        <taxon>Bacillota</taxon>
        <taxon>Bacilli</taxon>
        <taxon>Bacillales</taxon>
        <taxon>Bacillaceae</taxon>
        <taxon>Bacillus</taxon>
    </lineage>
</organism>
<dbReference type="SMART" id="SM00849">
    <property type="entry name" value="Lactamase_B"/>
    <property type="match status" value="1"/>
</dbReference>
<protein>
    <recommendedName>
        <fullName evidence="2">Metallo-beta-lactamase domain-containing protein</fullName>
    </recommendedName>
</protein>
<proteinExistence type="predicted"/>
<dbReference type="KEGG" id="bwh:A9C19_15350"/>
<dbReference type="EMBL" id="CP016020">
    <property type="protein sequence ID" value="APH06001.1"/>
    <property type="molecule type" value="Genomic_DNA"/>
</dbReference>
<evidence type="ECO:0000313" key="3">
    <source>
        <dbReference type="EMBL" id="APH06001.1"/>
    </source>
</evidence>